<organism evidence="2 3">
    <name type="scientific">Araneus ventricosus</name>
    <name type="common">Orbweaver spider</name>
    <name type="synonym">Epeira ventricosa</name>
    <dbReference type="NCBI Taxonomy" id="182803"/>
    <lineage>
        <taxon>Eukaryota</taxon>
        <taxon>Metazoa</taxon>
        <taxon>Ecdysozoa</taxon>
        <taxon>Arthropoda</taxon>
        <taxon>Chelicerata</taxon>
        <taxon>Arachnida</taxon>
        <taxon>Araneae</taxon>
        <taxon>Araneomorphae</taxon>
        <taxon>Entelegynae</taxon>
        <taxon>Araneoidea</taxon>
        <taxon>Araneidae</taxon>
        <taxon>Araneus</taxon>
    </lineage>
</organism>
<dbReference type="Gene3D" id="3.40.50.720">
    <property type="entry name" value="NAD(P)-binding Rossmann-like Domain"/>
    <property type="match status" value="1"/>
</dbReference>
<dbReference type="PANTHER" id="PTHR22955:SF77">
    <property type="entry name" value="ASPARTIC PUTATIVE DOMAIN-CONTAINING PROTEIN-RELATED"/>
    <property type="match status" value="1"/>
</dbReference>
<gene>
    <name evidence="2" type="ORF">AVEN_221973_1</name>
</gene>
<name>A0A4Y2F6B0_ARAVE</name>
<evidence type="ECO:0000313" key="3">
    <source>
        <dbReference type="Proteomes" id="UP000499080"/>
    </source>
</evidence>
<proteinExistence type="predicted"/>
<keyword evidence="3" id="KW-1185">Reference proteome</keyword>
<dbReference type="InterPro" id="IPR036291">
    <property type="entry name" value="NAD(P)-bd_dom_sf"/>
</dbReference>
<reference evidence="2 3" key="1">
    <citation type="journal article" date="2019" name="Sci. Rep.">
        <title>Orb-weaving spider Araneus ventricosus genome elucidates the spidroin gene catalogue.</title>
        <authorList>
            <person name="Kono N."/>
            <person name="Nakamura H."/>
            <person name="Ohtoshi R."/>
            <person name="Moran D.A.P."/>
            <person name="Shinohara A."/>
            <person name="Yoshida Y."/>
            <person name="Fujiwara M."/>
            <person name="Mori M."/>
            <person name="Tomita M."/>
            <person name="Arakawa K."/>
        </authorList>
    </citation>
    <scope>NUCLEOTIDE SEQUENCE [LARGE SCALE GENOMIC DNA]</scope>
</reference>
<dbReference type="AlphaFoldDB" id="A0A4Y2F6B0"/>
<dbReference type="PROSITE" id="PS00061">
    <property type="entry name" value="ADH_SHORT"/>
    <property type="match status" value="1"/>
</dbReference>
<dbReference type="PANTHER" id="PTHR22955">
    <property type="entry name" value="RETROTRANSPOSON"/>
    <property type="match status" value="1"/>
</dbReference>
<dbReference type="Pfam" id="PF13561">
    <property type="entry name" value="adh_short_C2"/>
    <property type="match status" value="1"/>
</dbReference>
<accession>A0A4Y2F6B0</accession>
<dbReference type="EMBL" id="BGPR01000817">
    <property type="protein sequence ID" value="GBM36711.1"/>
    <property type="molecule type" value="Genomic_DNA"/>
</dbReference>
<keyword evidence="1" id="KW-0560">Oxidoreductase</keyword>
<dbReference type="SUPFAM" id="SSF51735">
    <property type="entry name" value="NAD(P)-binding Rossmann-fold domains"/>
    <property type="match status" value="1"/>
</dbReference>
<sequence length="201" mass="23007">MWTDSEICLHWIKSSATEWKQFVSNRVVEIQDCVVPDRWFHCPGLENPAGRLTRGVSAVSLKSDDLWWSGHRWLKSPRYDWLQQKFKVPDEFSSLTRLLRVAAYVLRFLGKLGGRSTQTGAYSVSKTALLVLTKAAAEHSSSMNMRVNYVCPAIINTKFSSVIVSSDESLELLKQIVPMQRVVKPDECYQYGVENWCYLPN</sequence>
<evidence type="ECO:0000313" key="2">
    <source>
        <dbReference type="EMBL" id="GBM36711.1"/>
    </source>
</evidence>
<dbReference type="InterPro" id="IPR002347">
    <property type="entry name" value="SDR_fam"/>
</dbReference>
<dbReference type="Proteomes" id="UP000499080">
    <property type="component" value="Unassembled WGS sequence"/>
</dbReference>
<dbReference type="OrthoDB" id="6425443at2759"/>
<protein>
    <submittedName>
        <fullName evidence="2">Uncharacterized protein</fullName>
    </submittedName>
</protein>
<comment type="caution">
    <text evidence="2">The sequence shown here is derived from an EMBL/GenBank/DDBJ whole genome shotgun (WGS) entry which is preliminary data.</text>
</comment>
<dbReference type="GO" id="GO:0016491">
    <property type="term" value="F:oxidoreductase activity"/>
    <property type="evidence" value="ECO:0007669"/>
    <property type="project" value="UniProtKB-KW"/>
</dbReference>
<evidence type="ECO:0000256" key="1">
    <source>
        <dbReference type="ARBA" id="ARBA00023002"/>
    </source>
</evidence>
<dbReference type="PRINTS" id="PR00081">
    <property type="entry name" value="GDHRDH"/>
</dbReference>
<dbReference type="InterPro" id="IPR020904">
    <property type="entry name" value="Sc_DH/Rdtase_CS"/>
</dbReference>